<dbReference type="GO" id="GO:0005774">
    <property type="term" value="C:vacuolar membrane"/>
    <property type="evidence" value="ECO:0007669"/>
    <property type="project" value="TreeGrafter"/>
</dbReference>
<protein>
    <submittedName>
        <fullName evidence="5">Alpha-soluble NSF attachment protein</fullName>
    </submittedName>
</protein>
<keyword evidence="3" id="KW-0653">Protein transport</keyword>
<feature type="compositionally biased region" description="Basic and acidic residues" evidence="4">
    <location>
        <begin position="1"/>
        <end position="21"/>
    </location>
</feature>
<dbReference type="InterPro" id="IPR011990">
    <property type="entry name" value="TPR-like_helical_dom_sf"/>
</dbReference>
<dbReference type="EMBL" id="RXIC02000020">
    <property type="protein sequence ID" value="KAB1224537.1"/>
    <property type="molecule type" value="Genomic_DNA"/>
</dbReference>
<gene>
    <name evidence="5" type="ORF">CJ030_MR2G007124</name>
</gene>
<evidence type="ECO:0000313" key="6">
    <source>
        <dbReference type="Proteomes" id="UP000516437"/>
    </source>
</evidence>
<dbReference type="PANTHER" id="PTHR13768">
    <property type="entry name" value="SOLUBLE NSF ATTACHMENT PROTEIN SNAP"/>
    <property type="match status" value="1"/>
</dbReference>
<name>A0A6A1WL08_9ROSI</name>
<keyword evidence="6" id="KW-1185">Reference proteome</keyword>
<evidence type="ECO:0000256" key="3">
    <source>
        <dbReference type="ARBA" id="ARBA00022927"/>
    </source>
</evidence>
<sequence>MCADRKPPLVSRSGEKGSEHRMMKRPSMVVVAAEDLQTSQNLPSHSTGKEPQQTAEREGFIVELGYWKVEQNGGRRYQKAIEIYEAIARQSIDNNLLKYGVSGYLVNAALCQLCKGDVISINNALERYEDLDPTFSRTREYRFLAVKWCLLGHENFIFFFTRDLAAAIDEQDVEKFMGIIREFDSITRLDPWKTTLLLRAKDALKAKELEQEDLT</sequence>
<evidence type="ECO:0000256" key="1">
    <source>
        <dbReference type="ARBA" id="ARBA00010050"/>
    </source>
</evidence>
<dbReference type="SUPFAM" id="SSF48452">
    <property type="entry name" value="TPR-like"/>
    <property type="match status" value="1"/>
</dbReference>
<evidence type="ECO:0000313" key="5">
    <source>
        <dbReference type="EMBL" id="KAB1224537.1"/>
    </source>
</evidence>
<dbReference type="GO" id="GO:0035494">
    <property type="term" value="P:SNARE complex disassembly"/>
    <property type="evidence" value="ECO:0007669"/>
    <property type="project" value="TreeGrafter"/>
</dbReference>
<evidence type="ECO:0000256" key="2">
    <source>
        <dbReference type="ARBA" id="ARBA00022448"/>
    </source>
</evidence>
<dbReference type="GO" id="GO:0019905">
    <property type="term" value="F:syntaxin binding"/>
    <property type="evidence" value="ECO:0007669"/>
    <property type="project" value="TreeGrafter"/>
</dbReference>
<feature type="region of interest" description="Disordered" evidence="4">
    <location>
        <begin position="1"/>
        <end position="24"/>
    </location>
</feature>
<reference evidence="5 6" key="1">
    <citation type="journal article" date="2019" name="Plant Biotechnol. J.">
        <title>The red bayberry genome and genetic basis of sex determination.</title>
        <authorList>
            <person name="Jia H.M."/>
            <person name="Jia H.J."/>
            <person name="Cai Q.L."/>
            <person name="Wang Y."/>
            <person name="Zhao H.B."/>
            <person name="Yang W.F."/>
            <person name="Wang G.Y."/>
            <person name="Li Y.H."/>
            <person name="Zhan D.L."/>
            <person name="Shen Y.T."/>
            <person name="Niu Q.F."/>
            <person name="Chang L."/>
            <person name="Qiu J."/>
            <person name="Zhao L."/>
            <person name="Xie H.B."/>
            <person name="Fu W.Y."/>
            <person name="Jin J."/>
            <person name="Li X.W."/>
            <person name="Jiao Y."/>
            <person name="Zhou C.C."/>
            <person name="Tu T."/>
            <person name="Chai C.Y."/>
            <person name="Gao J.L."/>
            <person name="Fan L.J."/>
            <person name="van de Weg E."/>
            <person name="Wang J.Y."/>
            <person name="Gao Z.S."/>
        </authorList>
    </citation>
    <scope>NUCLEOTIDE SEQUENCE [LARGE SCALE GENOMIC DNA]</scope>
    <source>
        <tissue evidence="5">Leaves</tissue>
    </source>
</reference>
<keyword evidence="2" id="KW-0813">Transport</keyword>
<dbReference type="Gene3D" id="1.25.40.10">
    <property type="entry name" value="Tetratricopeptide repeat domain"/>
    <property type="match status" value="2"/>
</dbReference>
<dbReference type="Proteomes" id="UP000516437">
    <property type="component" value="Chromosome 2"/>
</dbReference>
<evidence type="ECO:0000256" key="4">
    <source>
        <dbReference type="SAM" id="MobiDB-lite"/>
    </source>
</evidence>
<comment type="caution">
    <text evidence="5">The sequence shown here is derived from an EMBL/GenBank/DDBJ whole genome shotgun (WGS) entry which is preliminary data.</text>
</comment>
<accession>A0A6A1WL08</accession>
<dbReference type="OrthoDB" id="1723780at2759"/>
<dbReference type="GO" id="GO:0031201">
    <property type="term" value="C:SNARE complex"/>
    <property type="evidence" value="ECO:0007669"/>
    <property type="project" value="TreeGrafter"/>
</dbReference>
<dbReference type="InterPro" id="IPR000744">
    <property type="entry name" value="NSF_attach"/>
</dbReference>
<proteinExistence type="inferred from homology"/>
<dbReference type="PANTHER" id="PTHR13768:SF8">
    <property type="entry name" value="ALPHA-SOLUBLE NSF ATTACHMENT PROTEIN"/>
    <property type="match status" value="1"/>
</dbReference>
<dbReference type="Pfam" id="PF14938">
    <property type="entry name" value="SNAP"/>
    <property type="match status" value="2"/>
</dbReference>
<comment type="similarity">
    <text evidence="1">Belongs to the SNAP family.</text>
</comment>
<organism evidence="5 6">
    <name type="scientific">Morella rubra</name>
    <name type="common">Chinese bayberry</name>
    <dbReference type="NCBI Taxonomy" id="262757"/>
    <lineage>
        <taxon>Eukaryota</taxon>
        <taxon>Viridiplantae</taxon>
        <taxon>Streptophyta</taxon>
        <taxon>Embryophyta</taxon>
        <taxon>Tracheophyta</taxon>
        <taxon>Spermatophyta</taxon>
        <taxon>Magnoliopsida</taxon>
        <taxon>eudicotyledons</taxon>
        <taxon>Gunneridae</taxon>
        <taxon>Pentapetalae</taxon>
        <taxon>rosids</taxon>
        <taxon>fabids</taxon>
        <taxon>Fagales</taxon>
        <taxon>Myricaceae</taxon>
        <taxon>Morella</taxon>
    </lineage>
</organism>
<dbReference type="GO" id="GO:0005483">
    <property type="term" value="F:soluble NSF attachment protein activity"/>
    <property type="evidence" value="ECO:0007669"/>
    <property type="project" value="TreeGrafter"/>
</dbReference>
<dbReference type="AlphaFoldDB" id="A0A6A1WL08"/>
<dbReference type="GO" id="GO:0006886">
    <property type="term" value="P:intracellular protein transport"/>
    <property type="evidence" value="ECO:0007669"/>
    <property type="project" value="InterPro"/>
</dbReference>